<reference evidence="10 11" key="1">
    <citation type="submission" date="2015-06" db="EMBL/GenBank/DDBJ databases">
        <title>Talaromyces atroroseus IBT 11181 draft genome.</title>
        <authorList>
            <person name="Rasmussen K.B."/>
            <person name="Rasmussen S."/>
            <person name="Petersen B."/>
            <person name="Sicheritz-Ponten T."/>
            <person name="Mortensen U.H."/>
            <person name="Thrane U."/>
        </authorList>
    </citation>
    <scope>NUCLEOTIDE SEQUENCE [LARGE SCALE GENOMIC DNA]</scope>
    <source>
        <strain evidence="10 11">IBT 11181</strain>
    </source>
</reference>
<evidence type="ECO:0000256" key="7">
    <source>
        <dbReference type="SAM" id="MobiDB-lite"/>
    </source>
</evidence>
<evidence type="ECO:0000256" key="1">
    <source>
        <dbReference type="ARBA" id="ARBA00004141"/>
    </source>
</evidence>
<feature type="transmembrane region" description="Helical" evidence="8">
    <location>
        <begin position="268"/>
        <end position="286"/>
    </location>
</feature>
<feature type="transmembrane region" description="Helical" evidence="8">
    <location>
        <begin position="145"/>
        <end position="167"/>
    </location>
</feature>
<dbReference type="PANTHER" id="PTHR43341">
    <property type="entry name" value="AMINO ACID PERMEASE"/>
    <property type="match status" value="1"/>
</dbReference>
<keyword evidence="2" id="KW-0813">Transport</keyword>
<evidence type="ECO:0000313" key="10">
    <source>
        <dbReference type="EMBL" id="OKL57539.1"/>
    </source>
</evidence>
<feature type="transmembrane region" description="Helical" evidence="8">
    <location>
        <begin position="38"/>
        <end position="58"/>
    </location>
</feature>
<dbReference type="AlphaFoldDB" id="A0A225APK8"/>
<feature type="transmembrane region" description="Helical" evidence="8">
    <location>
        <begin position="321"/>
        <end position="341"/>
    </location>
</feature>
<accession>A0A225APK8</accession>
<feature type="transmembrane region" description="Helical" evidence="8">
    <location>
        <begin position="226"/>
        <end position="248"/>
    </location>
</feature>
<feature type="region of interest" description="Disordered" evidence="7">
    <location>
        <begin position="1"/>
        <end position="26"/>
    </location>
</feature>
<evidence type="ECO:0000313" key="11">
    <source>
        <dbReference type="Proteomes" id="UP000214365"/>
    </source>
</evidence>
<keyword evidence="5 8" id="KW-1133">Transmembrane helix</keyword>
<comment type="subcellular location">
    <subcellularLocation>
        <location evidence="1">Membrane</location>
        <topology evidence="1">Multi-pass membrane protein</topology>
    </subcellularLocation>
</comment>
<evidence type="ECO:0000256" key="5">
    <source>
        <dbReference type="ARBA" id="ARBA00022989"/>
    </source>
</evidence>
<dbReference type="InterPro" id="IPR004841">
    <property type="entry name" value="AA-permease/SLC12A_dom"/>
</dbReference>
<feature type="transmembrane region" description="Helical" evidence="8">
    <location>
        <begin position="441"/>
        <end position="459"/>
    </location>
</feature>
<feature type="transmembrane region" description="Helical" evidence="8">
    <location>
        <begin position="179"/>
        <end position="197"/>
    </location>
</feature>
<dbReference type="Pfam" id="PF00324">
    <property type="entry name" value="AA_permease"/>
    <property type="match status" value="1"/>
</dbReference>
<dbReference type="OrthoDB" id="3900342at2759"/>
<feature type="transmembrane region" description="Helical" evidence="8">
    <location>
        <begin position="104"/>
        <end position="125"/>
    </location>
</feature>
<dbReference type="RefSeq" id="XP_020117660.1">
    <property type="nucleotide sequence ID" value="XM_020262016.1"/>
</dbReference>
<evidence type="ECO:0000256" key="3">
    <source>
        <dbReference type="ARBA" id="ARBA00022692"/>
    </source>
</evidence>
<protein>
    <recommendedName>
        <fullName evidence="9">Amino acid permease/ SLC12A domain-containing protein</fullName>
    </recommendedName>
</protein>
<organism evidence="10 11">
    <name type="scientific">Talaromyces atroroseus</name>
    <dbReference type="NCBI Taxonomy" id="1441469"/>
    <lineage>
        <taxon>Eukaryota</taxon>
        <taxon>Fungi</taxon>
        <taxon>Dikarya</taxon>
        <taxon>Ascomycota</taxon>
        <taxon>Pezizomycotina</taxon>
        <taxon>Eurotiomycetes</taxon>
        <taxon>Eurotiomycetidae</taxon>
        <taxon>Eurotiales</taxon>
        <taxon>Trichocomaceae</taxon>
        <taxon>Talaromyces</taxon>
        <taxon>Talaromyces sect. Trachyspermi</taxon>
    </lineage>
</organism>
<dbReference type="GeneID" id="31006866"/>
<name>A0A225APK8_TALAT</name>
<dbReference type="Gene3D" id="1.20.1740.10">
    <property type="entry name" value="Amino acid/polyamine transporter I"/>
    <property type="match status" value="1"/>
</dbReference>
<proteinExistence type="predicted"/>
<keyword evidence="3 8" id="KW-0812">Transmembrane</keyword>
<dbReference type="PANTHER" id="PTHR43341:SF38">
    <property type="entry name" value="PROLINE TRANSPORTER (EUROFUNG)"/>
    <property type="match status" value="1"/>
</dbReference>
<dbReference type="PIRSF" id="PIRSF006060">
    <property type="entry name" value="AA_transporter"/>
    <property type="match status" value="1"/>
</dbReference>
<evidence type="ECO:0000256" key="6">
    <source>
        <dbReference type="ARBA" id="ARBA00023136"/>
    </source>
</evidence>
<keyword evidence="11" id="KW-1185">Reference proteome</keyword>
<feature type="transmembrane region" description="Helical" evidence="8">
    <location>
        <begin position="471"/>
        <end position="488"/>
    </location>
</feature>
<dbReference type="STRING" id="1441469.A0A225APK8"/>
<keyword evidence="6 8" id="KW-0472">Membrane</keyword>
<keyword evidence="4" id="KW-0029">Amino-acid transport</keyword>
<evidence type="ECO:0000256" key="2">
    <source>
        <dbReference type="ARBA" id="ARBA00022448"/>
    </source>
</evidence>
<dbReference type="GO" id="GO:0015171">
    <property type="term" value="F:amino acid transmembrane transporter activity"/>
    <property type="evidence" value="ECO:0007669"/>
    <property type="project" value="TreeGrafter"/>
</dbReference>
<evidence type="ECO:0000256" key="4">
    <source>
        <dbReference type="ARBA" id="ARBA00022970"/>
    </source>
</evidence>
<gene>
    <name evidence="10" type="ORF">UA08_07110</name>
</gene>
<evidence type="ECO:0000256" key="8">
    <source>
        <dbReference type="SAM" id="Phobius"/>
    </source>
</evidence>
<dbReference type="EMBL" id="LFMY01000011">
    <property type="protein sequence ID" value="OKL57539.1"/>
    <property type="molecule type" value="Genomic_DNA"/>
</dbReference>
<dbReference type="InterPro" id="IPR050524">
    <property type="entry name" value="APC_YAT"/>
</dbReference>
<sequence>MDMEKGPAVTADGGESPRSDIMAGETTKRGLKSRHAQMLALGGTIGTALFVSTGQTLARGGPAFFLGTFCFMALVVFTVVTSLTEIATWMPVPGSSVSYYSNRIVSPSFGFATGWLYVYCMGILAPYEITAASLVISYWPSTINVGVWITIMMVVVIALNCMPVRFYGESEFWFASTKVIMMAGLLIISVVIFFGGGPNHDRLGFRYWDHPGAANEYILNGNTGRFIALLATLVLASLPFTFAPEFLILTTGEMAAPRRNLPKAARRYIYRILFFYILSALAIGVICPSNSPALTSGGEGAGASPFVVAIKNAGIPVLDSIINAGILLSAWSSGNSFFYMATRSLYSQALVGNAPSWFLACTKSGVPYRCVIACALLCPLAYLNESNSSAVVFDWFINLTNESAFISWTCCCIVHLRFRKACKAQNITTDMLPYSSKLQPWGTYFGLFFFPFLALLNGFDVFFPENWSTSSFLTAYIGLPLFLVVYFGHRIYNWNDPWFIDPKLVDLSVGNVEEVIEDAPRKQEGASKRQWWNILSFLWE</sequence>
<evidence type="ECO:0000259" key="9">
    <source>
        <dbReference type="Pfam" id="PF00324"/>
    </source>
</evidence>
<comment type="caution">
    <text evidence="10">The sequence shown here is derived from an EMBL/GenBank/DDBJ whole genome shotgun (WGS) entry which is preliminary data.</text>
</comment>
<feature type="transmembrane region" description="Helical" evidence="8">
    <location>
        <begin position="64"/>
        <end position="83"/>
    </location>
</feature>
<dbReference type="Proteomes" id="UP000214365">
    <property type="component" value="Unassembled WGS sequence"/>
</dbReference>
<dbReference type="GO" id="GO:0016020">
    <property type="term" value="C:membrane"/>
    <property type="evidence" value="ECO:0007669"/>
    <property type="project" value="UniProtKB-SubCell"/>
</dbReference>
<feature type="domain" description="Amino acid permease/ SLC12A" evidence="9">
    <location>
        <begin position="35"/>
        <end position="493"/>
    </location>
</feature>
<dbReference type="FunFam" id="1.20.1740.10:FF:000006">
    <property type="entry name" value="General amino acid permease"/>
    <property type="match status" value="1"/>
</dbReference>